<protein>
    <submittedName>
        <fullName evidence="1">Uncharacterized protein</fullName>
    </submittedName>
</protein>
<comment type="caution">
    <text evidence="1">The sequence shown here is derived from an EMBL/GenBank/DDBJ whole genome shotgun (WGS) entry which is preliminary data.</text>
</comment>
<dbReference type="EMBL" id="AMZH03004023">
    <property type="protein sequence ID" value="RRT70418.1"/>
    <property type="molecule type" value="Genomic_DNA"/>
</dbReference>
<dbReference type="Proteomes" id="UP000287651">
    <property type="component" value="Unassembled WGS sequence"/>
</dbReference>
<proteinExistence type="predicted"/>
<evidence type="ECO:0000313" key="1">
    <source>
        <dbReference type="EMBL" id="RRT70418.1"/>
    </source>
</evidence>
<sequence>MAVRARQSFSLGVPRAILGIVLRGCTSDCPTSQPPRSRSGATGVEPRGWLPNYAAVMLGVLNLTSGQFELHLLGGRMGSRLLARYYEHKLRDVRDDGLHHSSQYLNLVGEAKKSLGSDD</sequence>
<gene>
    <name evidence="1" type="ORF">B296_00027858</name>
</gene>
<organism evidence="1 2">
    <name type="scientific">Ensete ventricosum</name>
    <name type="common">Abyssinian banana</name>
    <name type="synonym">Musa ensete</name>
    <dbReference type="NCBI Taxonomy" id="4639"/>
    <lineage>
        <taxon>Eukaryota</taxon>
        <taxon>Viridiplantae</taxon>
        <taxon>Streptophyta</taxon>
        <taxon>Embryophyta</taxon>
        <taxon>Tracheophyta</taxon>
        <taxon>Spermatophyta</taxon>
        <taxon>Magnoliopsida</taxon>
        <taxon>Liliopsida</taxon>
        <taxon>Zingiberales</taxon>
        <taxon>Musaceae</taxon>
        <taxon>Ensete</taxon>
    </lineage>
</organism>
<dbReference type="AlphaFoldDB" id="A0A427A2K4"/>
<evidence type="ECO:0000313" key="2">
    <source>
        <dbReference type="Proteomes" id="UP000287651"/>
    </source>
</evidence>
<name>A0A427A2K4_ENSVE</name>
<reference evidence="1 2" key="1">
    <citation type="journal article" date="2014" name="Agronomy (Basel)">
        <title>A Draft Genome Sequence for Ensete ventricosum, the Drought-Tolerant Tree Against Hunger.</title>
        <authorList>
            <person name="Harrison J."/>
            <person name="Moore K.A."/>
            <person name="Paszkiewicz K."/>
            <person name="Jones T."/>
            <person name="Grant M."/>
            <person name="Ambacheew D."/>
            <person name="Muzemil S."/>
            <person name="Studholme D.J."/>
        </authorList>
    </citation>
    <scope>NUCLEOTIDE SEQUENCE [LARGE SCALE GENOMIC DNA]</scope>
</reference>
<accession>A0A427A2K4</accession>